<sequence length="216" mass="24312">MPNLPYVGPRPTQRLKSPTNSHKGPLTLIIRSTQDPDHIYTDLVRIYLLNNRSHDGYIRGRSALPQQLLAFILGTFGHYRKSQTLEGVPYDDPSGDEQRQNPQPNQQQTDLDLNATAHGSQESARRNTETEGVQNNQLNSGGDRSGGRRDASAFDRLGPGNSEPRPFGGIGTDPNQIMQDLRHRMQVMEHEVKELRSENTELKNVSKNMKARRHSP</sequence>
<keyword evidence="3" id="KW-1185">Reference proteome</keyword>
<feature type="region of interest" description="Disordered" evidence="1">
    <location>
        <begin position="84"/>
        <end position="171"/>
    </location>
</feature>
<feature type="compositionally biased region" description="Polar residues" evidence="1">
    <location>
        <begin position="130"/>
        <end position="139"/>
    </location>
</feature>
<organism evidence="2 3">
    <name type="scientific">Stylosanthes scabra</name>
    <dbReference type="NCBI Taxonomy" id="79078"/>
    <lineage>
        <taxon>Eukaryota</taxon>
        <taxon>Viridiplantae</taxon>
        <taxon>Streptophyta</taxon>
        <taxon>Embryophyta</taxon>
        <taxon>Tracheophyta</taxon>
        <taxon>Spermatophyta</taxon>
        <taxon>Magnoliopsida</taxon>
        <taxon>eudicotyledons</taxon>
        <taxon>Gunneridae</taxon>
        <taxon>Pentapetalae</taxon>
        <taxon>rosids</taxon>
        <taxon>fabids</taxon>
        <taxon>Fabales</taxon>
        <taxon>Fabaceae</taxon>
        <taxon>Papilionoideae</taxon>
        <taxon>50 kb inversion clade</taxon>
        <taxon>dalbergioids sensu lato</taxon>
        <taxon>Dalbergieae</taxon>
        <taxon>Pterocarpus clade</taxon>
        <taxon>Stylosanthes</taxon>
    </lineage>
</organism>
<gene>
    <name evidence="2" type="ORF">PIB30_057620</name>
</gene>
<feature type="region of interest" description="Disordered" evidence="1">
    <location>
        <begin position="1"/>
        <end position="25"/>
    </location>
</feature>
<reference evidence="2 3" key="1">
    <citation type="journal article" date="2023" name="Plants (Basel)">
        <title>Bridging the Gap: Combining Genomics and Transcriptomics Approaches to Understand Stylosanthes scabra, an Orphan Legume from the Brazilian Caatinga.</title>
        <authorList>
            <person name="Ferreira-Neto J.R.C."/>
            <person name="da Silva M.D."/>
            <person name="Binneck E."/>
            <person name="de Melo N.F."/>
            <person name="da Silva R.H."/>
            <person name="de Melo A.L.T.M."/>
            <person name="Pandolfi V."/>
            <person name="Bustamante F.O."/>
            <person name="Brasileiro-Vidal A.C."/>
            <person name="Benko-Iseppon A.M."/>
        </authorList>
    </citation>
    <scope>NUCLEOTIDE SEQUENCE [LARGE SCALE GENOMIC DNA]</scope>
    <source>
        <tissue evidence="2">Leaves</tissue>
    </source>
</reference>
<evidence type="ECO:0000313" key="2">
    <source>
        <dbReference type="EMBL" id="MED6136614.1"/>
    </source>
</evidence>
<name>A0ABU6SJN8_9FABA</name>
<dbReference type="Proteomes" id="UP001341840">
    <property type="component" value="Unassembled WGS sequence"/>
</dbReference>
<proteinExistence type="predicted"/>
<dbReference type="EMBL" id="JASCZI010060889">
    <property type="protein sequence ID" value="MED6136614.1"/>
    <property type="molecule type" value="Genomic_DNA"/>
</dbReference>
<evidence type="ECO:0000256" key="1">
    <source>
        <dbReference type="SAM" id="MobiDB-lite"/>
    </source>
</evidence>
<accession>A0ABU6SJN8</accession>
<comment type="caution">
    <text evidence="2">The sequence shown here is derived from an EMBL/GenBank/DDBJ whole genome shotgun (WGS) entry which is preliminary data.</text>
</comment>
<feature type="region of interest" description="Disordered" evidence="1">
    <location>
        <begin position="196"/>
        <end position="216"/>
    </location>
</feature>
<protein>
    <submittedName>
        <fullName evidence="2">Uncharacterized protein</fullName>
    </submittedName>
</protein>
<evidence type="ECO:0000313" key="3">
    <source>
        <dbReference type="Proteomes" id="UP001341840"/>
    </source>
</evidence>